<dbReference type="NCBIfam" id="TIGR04056">
    <property type="entry name" value="OMP_RagA_SusC"/>
    <property type="match status" value="1"/>
</dbReference>
<feature type="non-terminal residue" evidence="8">
    <location>
        <position position="1"/>
    </location>
</feature>
<evidence type="ECO:0000313" key="8">
    <source>
        <dbReference type="EMBL" id="KAA4015725.1"/>
    </source>
</evidence>
<dbReference type="InterPro" id="IPR039426">
    <property type="entry name" value="TonB-dep_rcpt-like"/>
</dbReference>
<accession>A0A641RHG1</accession>
<comment type="similarity">
    <text evidence="7">Belongs to the TonB-dependent receptor family.</text>
</comment>
<comment type="caution">
    <text evidence="8">The sequence shown here is derived from an EMBL/GenBank/DDBJ whole genome shotgun (WGS) entry which is preliminary data.</text>
</comment>
<name>A0A641RHG1_BACOV</name>
<keyword evidence="3 7" id="KW-1134">Transmembrane beta strand</keyword>
<proteinExistence type="inferred from homology"/>
<comment type="subcellular location">
    <subcellularLocation>
        <location evidence="1 7">Cell outer membrane</location>
        <topology evidence="1 7">Multi-pass membrane protein</topology>
    </subcellularLocation>
</comment>
<evidence type="ECO:0000256" key="5">
    <source>
        <dbReference type="ARBA" id="ARBA00023136"/>
    </source>
</evidence>
<evidence type="ECO:0000256" key="1">
    <source>
        <dbReference type="ARBA" id="ARBA00004571"/>
    </source>
</evidence>
<dbReference type="EMBL" id="VWKO01000581">
    <property type="protein sequence ID" value="KAA4015725.1"/>
    <property type="molecule type" value="Genomic_DNA"/>
</dbReference>
<keyword evidence="4 7" id="KW-0812">Transmembrane</keyword>
<dbReference type="InterPro" id="IPR036942">
    <property type="entry name" value="Beta-barrel_TonB_sf"/>
</dbReference>
<evidence type="ECO:0000256" key="3">
    <source>
        <dbReference type="ARBA" id="ARBA00022452"/>
    </source>
</evidence>
<reference evidence="8" key="1">
    <citation type="journal article" date="2019" name="Nat. Med.">
        <title>A library of human gut bacterial isolates paired with longitudinal multiomics data enables mechanistic microbiome research.</title>
        <authorList>
            <person name="Poyet M."/>
            <person name="Groussin M."/>
            <person name="Gibbons S.M."/>
            <person name="Avila-Pacheco J."/>
            <person name="Jiang X."/>
            <person name="Kearney S.M."/>
            <person name="Perrotta A.R."/>
            <person name="Berdy B."/>
            <person name="Zhao S."/>
            <person name="Lieberman T.D."/>
            <person name="Swanson P.K."/>
            <person name="Smith M."/>
            <person name="Roesemann S."/>
            <person name="Alexander J.E."/>
            <person name="Rich S.A."/>
            <person name="Livny J."/>
            <person name="Vlamakis H."/>
            <person name="Clish C."/>
            <person name="Bullock K."/>
            <person name="Deik A."/>
            <person name="Scott J."/>
            <person name="Pierce K.A."/>
            <person name="Xavier R.J."/>
            <person name="Alm E.J."/>
        </authorList>
    </citation>
    <scope>NUCLEOTIDE SEQUENCE</scope>
    <source>
        <strain evidence="8">BIOML-A147</strain>
    </source>
</reference>
<protein>
    <submittedName>
        <fullName evidence="8">SusC/RagA family TonB-linked outer membrane protein</fullName>
    </submittedName>
</protein>
<dbReference type="Gene3D" id="2.40.170.20">
    <property type="entry name" value="TonB-dependent receptor, beta-barrel domain"/>
    <property type="match status" value="1"/>
</dbReference>
<evidence type="ECO:0000256" key="6">
    <source>
        <dbReference type="ARBA" id="ARBA00023237"/>
    </source>
</evidence>
<gene>
    <name evidence="8" type="ORF">F3D60_32110</name>
</gene>
<organism evidence="8">
    <name type="scientific">Bacteroides ovatus</name>
    <dbReference type="NCBI Taxonomy" id="28116"/>
    <lineage>
        <taxon>Bacteria</taxon>
        <taxon>Pseudomonadati</taxon>
        <taxon>Bacteroidota</taxon>
        <taxon>Bacteroidia</taxon>
        <taxon>Bacteroidales</taxon>
        <taxon>Bacteroidaceae</taxon>
        <taxon>Bacteroides</taxon>
    </lineage>
</organism>
<keyword evidence="5 7" id="KW-0472">Membrane</keyword>
<evidence type="ECO:0000256" key="4">
    <source>
        <dbReference type="ARBA" id="ARBA00022692"/>
    </source>
</evidence>
<keyword evidence="6 7" id="KW-0998">Cell outer membrane</keyword>
<dbReference type="PROSITE" id="PS52016">
    <property type="entry name" value="TONB_DEPENDENT_REC_3"/>
    <property type="match status" value="1"/>
</dbReference>
<evidence type="ECO:0000256" key="7">
    <source>
        <dbReference type="PROSITE-ProRule" id="PRU01360"/>
    </source>
</evidence>
<dbReference type="InterPro" id="IPR023996">
    <property type="entry name" value="TonB-dep_OMP_SusC/RagA"/>
</dbReference>
<dbReference type="AlphaFoldDB" id="A0A641RHG1"/>
<evidence type="ECO:0000256" key="2">
    <source>
        <dbReference type="ARBA" id="ARBA00022448"/>
    </source>
</evidence>
<keyword evidence="2 7" id="KW-0813">Transport</keyword>
<sequence length="487" mass="54462">ATQQRAQYNGSWMAGFDLAESYPDIHSISAANQLDKDACGSSASAWTLASFLGRVAYNYDSRYLLTVNFRADGSSRFAPGHRWGTFPSVSAGWRISGEKFMQPLQDIVTDLKLRAGWGMNGNQGGFGNYAYMASMSVSKLPVSEGNLYPGLAIKPGSAANKELTWEKTSQWNLGLDLTMFDSRLSFSVDAYYKKTTDLLLTVSLPENVVPSSVTRNDGEMVNKGMEFTLSSQNFKGNFQWNTDFNISFNRNKLTKLGLNKVYYYAEMYESKEKAVILKEGLPLGTFFGYISEGVDPETGDIIYRDLNGNGFIDPEDRTTLGNAQPKFIYGMTNTFSYAGFDLSVFLQGSQGNKIFNASRIDMEGMTDFRNQSVRVLDRWKRPGMITNVPRVGNTENNHNSSRFVEDGSYLRLKTVTLSYNFPKKWLNKIHLSRLQAYVTGQNLFTLTKYKGYDPEVNAFGGDSVAQGVDYGTYPQSRAVIFGLNVEF</sequence>
<dbReference type="GO" id="GO:0009279">
    <property type="term" value="C:cell outer membrane"/>
    <property type="evidence" value="ECO:0007669"/>
    <property type="project" value="UniProtKB-SubCell"/>
</dbReference>
<dbReference type="SUPFAM" id="SSF56935">
    <property type="entry name" value="Porins"/>
    <property type="match status" value="1"/>
</dbReference>